<sequence>MELFDSHAHIDFPRYNKDRDKVIERARAEGVKYILNCGADLESSQRAVKLAEDYDDIFAAVGIHPHEGSMYSIEIAKKLRELAENKNVVAFGEIGLDYHYDNSPRDEQRQAFRAQLRLASTLDLPVIIHSREAEKDTINILEEEWDSKNGGVVHCYSSSAEMAKKLLELDFHIGFTGLITFKNLEWLRRIVSNTPINKILIETDSPYMSPEPYRGRRNEPARVKEVARQVAKCHNLTLEKVAEITTENGLNLFKI</sequence>
<organism evidence="4 5">
    <name type="scientific">Halonatronomonas betaini</name>
    <dbReference type="NCBI Taxonomy" id="2778430"/>
    <lineage>
        <taxon>Bacteria</taxon>
        <taxon>Bacillati</taxon>
        <taxon>Bacillota</taxon>
        <taxon>Clostridia</taxon>
        <taxon>Halanaerobiales</taxon>
        <taxon>Halarsenatibacteraceae</taxon>
        <taxon>Halonatronomonas</taxon>
    </lineage>
</organism>
<dbReference type="PROSITE" id="PS01137">
    <property type="entry name" value="TATD_1"/>
    <property type="match status" value="1"/>
</dbReference>
<dbReference type="PIRSF" id="PIRSF005902">
    <property type="entry name" value="DNase_TatD"/>
    <property type="match status" value="1"/>
</dbReference>
<evidence type="ECO:0000313" key="4">
    <source>
        <dbReference type="EMBL" id="MBF8437191.1"/>
    </source>
</evidence>
<dbReference type="GO" id="GO:0016788">
    <property type="term" value="F:hydrolase activity, acting on ester bonds"/>
    <property type="evidence" value="ECO:0007669"/>
    <property type="project" value="InterPro"/>
</dbReference>
<feature type="binding site" evidence="3">
    <location>
        <position position="7"/>
    </location>
    <ligand>
        <name>a divalent metal cation</name>
        <dbReference type="ChEBI" id="CHEBI:60240"/>
        <label>1</label>
    </ligand>
</feature>
<feature type="binding site" evidence="3">
    <location>
        <position position="129"/>
    </location>
    <ligand>
        <name>a divalent metal cation</name>
        <dbReference type="ChEBI" id="CHEBI:60240"/>
        <label>2</label>
    </ligand>
</feature>
<evidence type="ECO:0000256" key="3">
    <source>
        <dbReference type="PIRSR" id="PIRSR005902-1"/>
    </source>
</evidence>
<dbReference type="PANTHER" id="PTHR46124">
    <property type="entry name" value="D-AMINOACYL-TRNA DEACYLASE"/>
    <property type="match status" value="1"/>
</dbReference>
<dbReference type="InterPro" id="IPR032466">
    <property type="entry name" value="Metal_Hydrolase"/>
</dbReference>
<feature type="binding site" evidence="3">
    <location>
        <position position="93"/>
    </location>
    <ligand>
        <name>a divalent metal cation</name>
        <dbReference type="ChEBI" id="CHEBI:60240"/>
        <label>1</label>
    </ligand>
</feature>
<feature type="binding site" evidence="3">
    <location>
        <position position="154"/>
    </location>
    <ligand>
        <name>a divalent metal cation</name>
        <dbReference type="ChEBI" id="CHEBI:60240"/>
        <label>2</label>
    </ligand>
</feature>
<feature type="binding site" evidence="3">
    <location>
        <position position="204"/>
    </location>
    <ligand>
        <name>a divalent metal cation</name>
        <dbReference type="ChEBI" id="CHEBI:60240"/>
        <label>1</label>
    </ligand>
</feature>
<gene>
    <name evidence="4" type="ORF">I0Q91_08885</name>
</gene>
<accession>A0A931AW50</accession>
<evidence type="ECO:0000256" key="2">
    <source>
        <dbReference type="ARBA" id="ARBA00022801"/>
    </source>
</evidence>
<keyword evidence="1 3" id="KW-0479">Metal-binding</keyword>
<dbReference type="PANTHER" id="PTHR46124:SF2">
    <property type="entry name" value="D-AMINOACYL-TRNA DEACYLASE"/>
    <property type="match status" value="1"/>
</dbReference>
<keyword evidence="5" id="KW-1185">Reference proteome</keyword>
<name>A0A931AW50_9FIRM</name>
<dbReference type="Gene3D" id="3.20.20.140">
    <property type="entry name" value="Metal-dependent hydrolases"/>
    <property type="match status" value="1"/>
</dbReference>
<dbReference type="AlphaFoldDB" id="A0A931AW50"/>
<dbReference type="Proteomes" id="UP000621436">
    <property type="component" value="Unassembled WGS sequence"/>
</dbReference>
<dbReference type="GO" id="GO:0004536">
    <property type="term" value="F:DNA nuclease activity"/>
    <property type="evidence" value="ECO:0007669"/>
    <property type="project" value="InterPro"/>
</dbReference>
<dbReference type="GO" id="GO:0046872">
    <property type="term" value="F:metal ion binding"/>
    <property type="evidence" value="ECO:0007669"/>
    <property type="project" value="UniProtKB-KW"/>
</dbReference>
<dbReference type="FunFam" id="3.20.20.140:FF:000005">
    <property type="entry name" value="TatD family hydrolase"/>
    <property type="match status" value="1"/>
</dbReference>
<dbReference type="SUPFAM" id="SSF51556">
    <property type="entry name" value="Metallo-dependent hydrolases"/>
    <property type="match status" value="1"/>
</dbReference>
<dbReference type="RefSeq" id="WP_270454153.1">
    <property type="nucleotide sequence ID" value="NZ_JADPIE010000004.1"/>
</dbReference>
<comment type="caution">
    <text evidence="4">The sequence shown here is derived from an EMBL/GenBank/DDBJ whole genome shotgun (WGS) entry which is preliminary data.</text>
</comment>
<dbReference type="GO" id="GO:0005829">
    <property type="term" value="C:cytosol"/>
    <property type="evidence" value="ECO:0007669"/>
    <property type="project" value="TreeGrafter"/>
</dbReference>
<protein>
    <submittedName>
        <fullName evidence="4">TatD family hydrolase</fullName>
    </submittedName>
</protein>
<keyword evidence="2 4" id="KW-0378">Hydrolase</keyword>
<proteinExistence type="predicted"/>
<dbReference type="NCBIfam" id="TIGR00010">
    <property type="entry name" value="YchF/TatD family DNA exonuclease"/>
    <property type="match status" value="1"/>
</dbReference>
<feature type="binding site" evidence="3">
    <location>
        <position position="9"/>
    </location>
    <ligand>
        <name>a divalent metal cation</name>
        <dbReference type="ChEBI" id="CHEBI:60240"/>
        <label>1</label>
    </ligand>
</feature>
<dbReference type="EMBL" id="JADPIE010000004">
    <property type="protein sequence ID" value="MBF8437191.1"/>
    <property type="molecule type" value="Genomic_DNA"/>
</dbReference>
<evidence type="ECO:0000313" key="5">
    <source>
        <dbReference type="Proteomes" id="UP000621436"/>
    </source>
</evidence>
<dbReference type="InterPro" id="IPR001130">
    <property type="entry name" value="TatD-like"/>
</dbReference>
<dbReference type="Pfam" id="PF01026">
    <property type="entry name" value="TatD_DNase"/>
    <property type="match status" value="1"/>
</dbReference>
<reference evidence="4" key="1">
    <citation type="submission" date="2020-11" db="EMBL/GenBank/DDBJ databases">
        <title>Halonatronomonas betainensis gen. nov., sp. nov. a novel haloalkaliphilic representative of the family Halanaerobiacae capable of betaine degradation.</title>
        <authorList>
            <person name="Boltyanskaya Y."/>
            <person name="Kevbrin V."/>
            <person name="Detkova E."/>
            <person name="Grouzdev D.S."/>
            <person name="Koziaeva V."/>
            <person name="Zhilina T."/>
        </authorList>
    </citation>
    <scope>NUCLEOTIDE SEQUENCE</scope>
    <source>
        <strain evidence="4">Z-7014</strain>
    </source>
</reference>
<dbReference type="InterPro" id="IPR018228">
    <property type="entry name" value="DNase_TatD-rel_CS"/>
</dbReference>
<evidence type="ECO:0000256" key="1">
    <source>
        <dbReference type="ARBA" id="ARBA00022723"/>
    </source>
</evidence>
<dbReference type="InterPro" id="IPR015991">
    <property type="entry name" value="TatD/YcfH-like"/>
</dbReference>
<dbReference type="CDD" id="cd01310">
    <property type="entry name" value="TatD_DNAse"/>
    <property type="match status" value="1"/>
</dbReference>